<evidence type="ECO:0000259" key="1">
    <source>
        <dbReference type="PROSITE" id="PS50937"/>
    </source>
</evidence>
<dbReference type="Proteomes" id="UP000058074">
    <property type="component" value="Plasmid 1"/>
</dbReference>
<dbReference type="Gene3D" id="1.10.1660.10">
    <property type="match status" value="1"/>
</dbReference>
<accession>A0A0N9UT05</accession>
<proteinExistence type="predicted"/>
<organism evidence="2 3">
    <name type="scientific">Sphingopyxis macrogoltabida</name>
    <name type="common">Sphingomonas macrogoltabidus</name>
    <dbReference type="NCBI Taxonomy" id="33050"/>
    <lineage>
        <taxon>Bacteria</taxon>
        <taxon>Pseudomonadati</taxon>
        <taxon>Pseudomonadota</taxon>
        <taxon>Alphaproteobacteria</taxon>
        <taxon>Sphingomonadales</taxon>
        <taxon>Sphingomonadaceae</taxon>
        <taxon>Sphingopyxis</taxon>
    </lineage>
</organism>
<dbReference type="AlphaFoldDB" id="A0A0N9UT05"/>
<geneLocation type="plasmid" evidence="2 3">
    <name>1</name>
</geneLocation>
<name>A0A0N9UT05_SPHMC</name>
<sequence>MASHGDLRRGQVNIGQAAKASGVSQRMIRHYEAIGLIPKAVRRDSGVLVTKVQRVPLSKILILLGE</sequence>
<dbReference type="PROSITE" id="PS50937">
    <property type="entry name" value="HTH_MERR_2"/>
    <property type="match status" value="1"/>
</dbReference>
<feature type="domain" description="HTH merR-type" evidence="1">
    <location>
        <begin position="14"/>
        <end position="46"/>
    </location>
</feature>
<dbReference type="EMBL" id="CP012701">
    <property type="protein sequence ID" value="ALH83070.1"/>
    <property type="molecule type" value="Genomic_DNA"/>
</dbReference>
<dbReference type="GO" id="GO:0006355">
    <property type="term" value="P:regulation of DNA-templated transcription"/>
    <property type="evidence" value="ECO:0007669"/>
    <property type="project" value="InterPro"/>
</dbReference>
<dbReference type="GO" id="GO:0003677">
    <property type="term" value="F:DNA binding"/>
    <property type="evidence" value="ECO:0007669"/>
    <property type="project" value="InterPro"/>
</dbReference>
<dbReference type="SMART" id="SM00422">
    <property type="entry name" value="HTH_MERR"/>
    <property type="match status" value="1"/>
</dbReference>
<keyword evidence="2" id="KW-0614">Plasmid</keyword>
<dbReference type="PROSITE" id="PS00552">
    <property type="entry name" value="HTH_MERR_1"/>
    <property type="match status" value="1"/>
</dbReference>
<gene>
    <name evidence="2" type="ORF">AN936_23270</name>
</gene>
<protein>
    <recommendedName>
        <fullName evidence="1">HTH merR-type domain-containing protein</fullName>
    </recommendedName>
</protein>
<evidence type="ECO:0000313" key="2">
    <source>
        <dbReference type="EMBL" id="ALH83070.1"/>
    </source>
</evidence>
<dbReference type="SUPFAM" id="SSF46955">
    <property type="entry name" value="Putative DNA-binding domain"/>
    <property type="match status" value="1"/>
</dbReference>
<dbReference type="InterPro" id="IPR000551">
    <property type="entry name" value="MerR-type_HTH_dom"/>
</dbReference>
<reference evidence="2 3" key="1">
    <citation type="journal article" date="2015" name="Genome Announc.">
        <title>Complete Genome Sequence of Polypropylene Glycol- and Polyethylene Glycol-Degrading Sphingopyxis macrogoltabida Strain EY-1.</title>
        <authorList>
            <person name="Ohtsubo Y."/>
            <person name="Nagata Y."/>
            <person name="Numata M."/>
            <person name="Tsuchikane K."/>
            <person name="Hosoyama A."/>
            <person name="Yamazoe A."/>
            <person name="Tsuda M."/>
            <person name="Fujita N."/>
            <person name="Kawai F."/>
        </authorList>
    </citation>
    <scope>NUCLEOTIDE SEQUENCE [LARGE SCALE GENOMIC DNA]</scope>
    <source>
        <strain evidence="2 3">EY-1</strain>
        <plasmid evidence="2">1</plasmid>
    </source>
</reference>
<dbReference type="PATRIC" id="fig|33050.5.peg.4706"/>
<evidence type="ECO:0000313" key="3">
    <source>
        <dbReference type="Proteomes" id="UP000058074"/>
    </source>
</evidence>
<dbReference type="Pfam" id="PF00376">
    <property type="entry name" value="MerR"/>
    <property type="match status" value="1"/>
</dbReference>
<dbReference type="InterPro" id="IPR009061">
    <property type="entry name" value="DNA-bd_dom_put_sf"/>
</dbReference>
<dbReference type="KEGG" id="smag:AN936_23270"/>